<comment type="similarity">
    <text evidence="2 9">Belongs to the MGMT family.</text>
</comment>
<dbReference type="OrthoDB" id="9802228at2"/>
<dbReference type="GO" id="GO:0003908">
    <property type="term" value="F:methylated-DNA-[protein]-cysteine S-methyltransferase activity"/>
    <property type="evidence" value="ECO:0007669"/>
    <property type="project" value="UniProtKB-UniRule"/>
</dbReference>
<keyword evidence="6 9" id="KW-0227">DNA damage</keyword>
<dbReference type="STRING" id="1131292.BCR24_00515"/>
<comment type="catalytic activity">
    <reaction evidence="8 9">
        <text>a 6-O-methyl-2'-deoxyguanosine in DNA + L-cysteinyl-[protein] = S-methyl-L-cysteinyl-[protein] + a 2'-deoxyguanosine in DNA</text>
        <dbReference type="Rhea" id="RHEA:24000"/>
        <dbReference type="Rhea" id="RHEA-COMP:10131"/>
        <dbReference type="Rhea" id="RHEA-COMP:10132"/>
        <dbReference type="Rhea" id="RHEA-COMP:11367"/>
        <dbReference type="Rhea" id="RHEA-COMP:11368"/>
        <dbReference type="ChEBI" id="CHEBI:29950"/>
        <dbReference type="ChEBI" id="CHEBI:82612"/>
        <dbReference type="ChEBI" id="CHEBI:85445"/>
        <dbReference type="ChEBI" id="CHEBI:85448"/>
        <dbReference type="EC" id="2.1.1.63"/>
    </reaction>
</comment>
<dbReference type="Gene3D" id="3.30.160.70">
    <property type="entry name" value="Methylated DNA-protein cysteine methyltransferase domain"/>
    <property type="match status" value="1"/>
</dbReference>
<dbReference type="HAMAP" id="MF_00772">
    <property type="entry name" value="OGT"/>
    <property type="match status" value="1"/>
</dbReference>
<keyword evidence="13" id="KW-1185">Reference proteome</keyword>
<dbReference type="InterPro" id="IPR023546">
    <property type="entry name" value="MGMT"/>
</dbReference>
<evidence type="ECO:0000256" key="5">
    <source>
        <dbReference type="ARBA" id="ARBA00022679"/>
    </source>
</evidence>
<dbReference type="Pfam" id="PF01035">
    <property type="entry name" value="DNA_binding_1"/>
    <property type="match status" value="1"/>
</dbReference>
<dbReference type="Proteomes" id="UP000094469">
    <property type="component" value="Unassembled WGS sequence"/>
</dbReference>
<protein>
    <recommendedName>
        <fullName evidence="9">Methylated-DNA--protein-cysteine methyltransferase</fullName>
        <ecNumber evidence="9">2.1.1.63</ecNumber>
    </recommendedName>
    <alternativeName>
        <fullName evidence="9">6-O-methylguanine-DNA methyltransferase</fullName>
        <shortName evidence="9">MGMT</shortName>
    </alternativeName>
    <alternativeName>
        <fullName evidence="9">O-6-methylguanine-DNA-alkyltransferase</fullName>
    </alternativeName>
</protein>
<evidence type="ECO:0000313" key="13">
    <source>
        <dbReference type="Proteomes" id="UP000094469"/>
    </source>
</evidence>
<comment type="miscellaneous">
    <text evidence="9">This enzyme catalyzes only one turnover and therefore is not strictly catalytic. According to one definition, an enzyme is a biocatalyst that acts repeatedly and over many reaction cycles.</text>
</comment>
<evidence type="ECO:0000259" key="11">
    <source>
        <dbReference type="Pfam" id="PF02870"/>
    </source>
</evidence>
<evidence type="ECO:0000259" key="10">
    <source>
        <dbReference type="Pfam" id="PF01035"/>
    </source>
</evidence>
<evidence type="ECO:0000256" key="3">
    <source>
        <dbReference type="ARBA" id="ARBA00022490"/>
    </source>
</evidence>
<evidence type="ECO:0000256" key="7">
    <source>
        <dbReference type="ARBA" id="ARBA00023204"/>
    </source>
</evidence>
<dbReference type="EMBL" id="MIKC01000001">
    <property type="protein sequence ID" value="OEG23876.1"/>
    <property type="molecule type" value="Genomic_DNA"/>
</dbReference>
<comment type="caution">
    <text evidence="12">The sequence shown here is derived from an EMBL/GenBank/DDBJ whole genome shotgun (WGS) entry which is preliminary data.</text>
</comment>
<dbReference type="SUPFAM" id="SSF53155">
    <property type="entry name" value="Methylated DNA-protein cysteine methyltransferase domain"/>
    <property type="match status" value="1"/>
</dbReference>
<evidence type="ECO:0000313" key="12">
    <source>
        <dbReference type="EMBL" id="OEG23876.1"/>
    </source>
</evidence>
<sequence length="152" mass="16703">MKITVPFGSLWLDADDKGLTTVAFFELADHQTNQYTELAAKELAEYFSGKRTVFSVPLSINTGTDFQRAVWDALAQIPFGETRSYQAIAQAIASPKAVRAIGQANSKNPLPIIVPCHRVIGKNGKLTGYLGSIEHDGLSIKEFLLQLEHVTR</sequence>
<dbReference type="PANTHER" id="PTHR10815">
    <property type="entry name" value="METHYLATED-DNA--PROTEIN-CYSTEINE METHYLTRANSFERASE"/>
    <property type="match status" value="1"/>
</dbReference>
<feature type="active site" description="Nucleophile; methyl group acceptor" evidence="9">
    <location>
        <position position="116"/>
    </location>
</feature>
<dbReference type="PANTHER" id="PTHR10815:SF5">
    <property type="entry name" value="METHYLATED-DNA--PROTEIN-CYSTEINE METHYLTRANSFERASE"/>
    <property type="match status" value="1"/>
</dbReference>
<dbReference type="EC" id="2.1.1.63" evidence="9"/>
<dbReference type="CDD" id="cd06445">
    <property type="entry name" value="ATase"/>
    <property type="match status" value="1"/>
</dbReference>
<keyword evidence="7 9" id="KW-0234">DNA repair</keyword>
<dbReference type="PROSITE" id="PS00374">
    <property type="entry name" value="MGMT"/>
    <property type="match status" value="1"/>
</dbReference>
<evidence type="ECO:0000256" key="4">
    <source>
        <dbReference type="ARBA" id="ARBA00022603"/>
    </source>
</evidence>
<dbReference type="InterPro" id="IPR014048">
    <property type="entry name" value="MethylDNA_cys_MeTrfase_DNA-bd"/>
</dbReference>
<dbReference type="NCBIfam" id="TIGR00589">
    <property type="entry name" value="ogt"/>
    <property type="match status" value="1"/>
</dbReference>
<dbReference type="InterPro" id="IPR036217">
    <property type="entry name" value="MethylDNA_cys_MeTrfase_DNAb"/>
</dbReference>
<evidence type="ECO:0000256" key="8">
    <source>
        <dbReference type="ARBA" id="ARBA00049348"/>
    </source>
</evidence>
<dbReference type="InterPro" id="IPR036631">
    <property type="entry name" value="MGMT_N_sf"/>
</dbReference>
<dbReference type="GO" id="GO:0032259">
    <property type="term" value="P:methylation"/>
    <property type="evidence" value="ECO:0007669"/>
    <property type="project" value="UniProtKB-KW"/>
</dbReference>
<dbReference type="GO" id="GO:0006307">
    <property type="term" value="P:DNA alkylation repair"/>
    <property type="evidence" value="ECO:0007669"/>
    <property type="project" value="UniProtKB-UniRule"/>
</dbReference>
<evidence type="ECO:0000256" key="1">
    <source>
        <dbReference type="ARBA" id="ARBA00001286"/>
    </source>
</evidence>
<dbReference type="GO" id="GO:0005737">
    <property type="term" value="C:cytoplasm"/>
    <property type="evidence" value="ECO:0007669"/>
    <property type="project" value="UniProtKB-SubCell"/>
</dbReference>
<keyword evidence="3 9" id="KW-0963">Cytoplasm</keyword>
<proteinExistence type="inferred from homology"/>
<dbReference type="InterPro" id="IPR036388">
    <property type="entry name" value="WH-like_DNA-bd_sf"/>
</dbReference>
<dbReference type="RefSeq" id="WP_069638608.1">
    <property type="nucleotide sequence ID" value="NZ_JAFBEZ010000003.1"/>
</dbReference>
<organism evidence="12 13">
    <name type="scientific">Enterococcus ureilyticus</name>
    <dbReference type="NCBI Taxonomy" id="1131292"/>
    <lineage>
        <taxon>Bacteria</taxon>
        <taxon>Bacillati</taxon>
        <taxon>Bacillota</taxon>
        <taxon>Bacilli</taxon>
        <taxon>Lactobacillales</taxon>
        <taxon>Enterococcaceae</taxon>
        <taxon>Enterococcus</taxon>
    </lineage>
</organism>
<comment type="function">
    <text evidence="9">Involved in the cellular defense against the biological effects of O6-methylguanine (O6-MeG) and O4-methylthymine (O4-MeT) in DNA. Repairs the methylated nucleobase in DNA by stoichiometrically transferring the methyl group to a cysteine residue in the enzyme. This is a suicide reaction: the enzyme is irreversibly inactivated.</text>
</comment>
<gene>
    <name evidence="12" type="ORF">BCR24_00515</name>
</gene>
<dbReference type="Gene3D" id="1.10.10.10">
    <property type="entry name" value="Winged helix-like DNA-binding domain superfamily/Winged helix DNA-binding domain"/>
    <property type="match status" value="1"/>
</dbReference>
<dbReference type="SUPFAM" id="SSF46767">
    <property type="entry name" value="Methylated DNA-protein cysteine methyltransferase, C-terminal domain"/>
    <property type="match status" value="1"/>
</dbReference>
<comment type="catalytic activity">
    <reaction evidence="1 9">
        <text>a 4-O-methyl-thymidine in DNA + L-cysteinyl-[protein] = a thymidine in DNA + S-methyl-L-cysteinyl-[protein]</text>
        <dbReference type="Rhea" id="RHEA:53428"/>
        <dbReference type="Rhea" id="RHEA-COMP:10131"/>
        <dbReference type="Rhea" id="RHEA-COMP:10132"/>
        <dbReference type="Rhea" id="RHEA-COMP:13555"/>
        <dbReference type="Rhea" id="RHEA-COMP:13556"/>
        <dbReference type="ChEBI" id="CHEBI:29950"/>
        <dbReference type="ChEBI" id="CHEBI:82612"/>
        <dbReference type="ChEBI" id="CHEBI:137386"/>
        <dbReference type="ChEBI" id="CHEBI:137387"/>
        <dbReference type="EC" id="2.1.1.63"/>
    </reaction>
</comment>
<dbReference type="Pfam" id="PF02870">
    <property type="entry name" value="Methyltransf_1N"/>
    <property type="match status" value="1"/>
</dbReference>
<keyword evidence="5 9" id="KW-0808">Transferase</keyword>
<dbReference type="InterPro" id="IPR008332">
    <property type="entry name" value="MethylG_MeTrfase_N"/>
</dbReference>
<evidence type="ECO:0000256" key="9">
    <source>
        <dbReference type="HAMAP-Rule" id="MF_00772"/>
    </source>
</evidence>
<accession>A0A1E5HGA2</accession>
<name>A0A1E5HGA2_9ENTE</name>
<evidence type="ECO:0000256" key="6">
    <source>
        <dbReference type="ARBA" id="ARBA00022763"/>
    </source>
</evidence>
<dbReference type="InterPro" id="IPR001497">
    <property type="entry name" value="MethylDNA_cys_MeTrfase_AS"/>
</dbReference>
<dbReference type="AlphaFoldDB" id="A0A1E5HGA2"/>
<feature type="domain" description="Methylated-DNA-[protein]-cysteine S-methyltransferase DNA binding" evidence="10">
    <location>
        <begin position="65"/>
        <end position="150"/>
    </location>
</feature>
<reference evidence="13" key="1">
    <citation type="submission" date="2016-09" db="EMBL/GenBank/DDBJ databases">
        <authorList>
            <person name="Gulvik C.A."/>
        </authorList>
    </citation>
    <scope>NUCLEOTIDE SEQUENCE [LARGE SCALE GENOMIC DNA]</scope>
    <source>
        <strain evidence="13">LMG 26676</strain>
    </source>
</reference>
<feature type="domain" description="Methylguanine DNA methyltransferase ribonuclease-like" evidence="11">
    <location>
        <begin position="4"/>
        <end position="60"/>
    </location>
</feature>
<dbReference type="FunFam" id="1.10.10.10:FF:000214">
    <property type="entry name" value="Methylated-DNA--protein-cysteine methyltransferase"/>
    <property type="match status" value="1"/>
</dbReference>
<comment type="subcellular location">
    <subcellularLocation>
        <location evidence="9">Cytoplasm</location>
    </subcellularLocation>
</comment>
<evidence type="ECO:0000256" key="2">
    <source>
        <dbReference type="ARBA" id="ARBA00008711"/>
    </source>
</evidence>
<keyword evidence="4 9" id="KW-0489">Methyltransferase</keyword>